<evidence type="ECO:0000313" key="3">
    <source>
        <dbReference type="Proteomes" id="UP000515960"/>
    </source>
</evidence>
<dbReference type="KEGG" id="ohi:H8790_02545"/>
<protein>
    <submittedName>
        <fullName evidence="2">Hpt domain-containing protein</fullName>
    </submittedName>
</protein>
<dbReference type="EMBL" id="CP060490">
    <property type="protein sequence ID" value="QNL44941.1"/>
    <property type="molecule type" value="Genomic_DNA"/>
</dbReference>
<dbReference type="GO" id="GO:0000160">
    <property type="term" value="P:phosphorelay signal transduction system"/>
    <property type="evidence" value="ECO:0007669"/>
    <property type="project" value="InterPro"/>
</dbReference>
<evidence type="ECO:0000313" key="2">
    <source>
        <dbReference type="EMBL" id="QNL44941.1"/>
    </source>
</evidence>
<dbReference type="Proteomes" id="UP000515960">
    <property type="component" value="Chromosome"/>
</dbReference>
<reference evidence="2 3" key="1">
    <citation type="submission" date="2020-08" db="EMBL/GenBank/DDBJ databases">
        <authorList>
            <person name="Liu C."/>
            <person name="Sun Q."/>
        </authorList>
    </citation>
    <scope>NUCLEOTIDE SEQUENCE [LARGE SCALE GENOMIC DNA]</scope>
    <source>
        <strain evidence="2 3">NSJ-62</strain>
    </source>
</reference>
<proteinExistence type="predicted"/>
<organism evidence="2 3">
    <name type="scientific">Oscillibacter hominis</name>
    <dbReference type="NCBI Taxonomy" id="2763056"/>
    <lineage>
        <taxon>Bacteria</taxon>
        <taxon>Bacillati</taxon>
        <taxon>Bacillota</taxon>
        <taxon>Clostridia</taxon>
        <taxon>Eubacteriales</taxon>
        <taxon>Oscillospiraceae</taxon>
        <taxon>Oscillibacter</taxon>
    </lineage>
</organism>
<dbReference type="Gene3D" id="1.20.120.160">
    <property type="entry name" value="HPT domain"/>
    <property type="match status" value="1"/>
</dbReference>
<dbReference type="Pfam" id="PF01627">
    <property type="entry name" value="Hpt"/>
    <property type="match status" value="1"/>
</dbReference>
<feature type="domain" description="HPt" evidence="1">
    <location>
        <begin position="41"/>
        <end position="103"/>
    </location>
</feature>
<sequence>MDRKRLAAGGIDYDSGAARCGSESLYESLLSQYGSCVASPEAIRSLWEAADYEQLKMVVHNLKGTSGNLSIQTVFRLSARAMELLRAQDYTALSQVIPDLEQAQAAALSAIGG</sequence>
<keyword evidence="3" id="KW-1185">Reference proteome</keyword>
<accession>A0A7G9B5W0</accession>
<dbReference type="InterPro" id="IPR008207">
    <property type="entry name" value="Sig_transdc_His_kin_Hpt_dom"/>
</dbReference>
<dbReference type="InterPro" id="IPR036641">
    <property type="entry name" value="HPT_dom_sf"/>
</dbReference>
<evidence type="ECO:0000259" key="1">
    <source>
        <dbReference type="Pfam" id="PF01627"/>
    </source>
</evidence>
<dbReference type="AlphaFoldDB" id="A0A7G9B5W0"/>
<dbReference type="RefSeq" id="WP_187333460.1">
    <property type="nucleotide sequence ID" value="NZ_CP060490.1"/>
</dbReference>
<dbReference type="SUPFAM" id="SSF47226">
    <property type="entry name" value="Histidine-containing phosphotransfer domain, HPT domain"/>
    <property type="match status" value="1"/>
</dbReference>
<gene>
    <name evidence="2" type="ORF">H8790_02545</name>
</gene>
<name>A0A7G9B5W0_9FIRM</name>